<dbReference type="Proteomes" id="UP000253034">
    <property type="component" value="Unassembled WGS sequence"/>
</dbReference>
<evidence type="ECO:0000313" key="5">
    <source>
        <dbReference type="Proteomes" id="UP000253034"/>
    </source>
</evidence>
<sequence>MACLIISAMIVSVLAGFPAYASGNADVEVSYIQNKVCFEEEWLTTNVVFKNNSGTSLSGVPIQIQIDGKTLSVSDYKIPKTVSIPANLKVTIPVTWYAGTVDGGTEKKVAFRASVIPPEELTDTGGENNIKTEVTLVRKYAPDFEVVSISPASYREFTSVNTVITVANNSKENYKGVTVTLSINGHSIQKKVDLPAGSKRNVLLTWDTPSAGTDVTISARINPANSPVESNTANNALSKKVTIASYNPAPYRSNDAIRIVPPPSPCTNNNVTWSEIRDNWQHEQVRTGTGHGTDAEGNPTSWPIYEWKWVNYPYEKTFNAKLNVEIIEVREVFGSGRDIVNPTEMKSGYGIEVTLATEFVTNYDRGDSIFGPQYVYAYFPEHEYTYWEEMESSSSPGSSKNTWKFRINPSSGLNRREHNIPVNFPDNESYTLYFKAVGASAGESGGMCDSLTSGIYINGNMYQDDTTGGSN</sequence>
<feature type="chain" id="PRO_5016612819" evidence="1">
    <location>
        <begin position="22"/>
        <end position="471"/>
    </location>
</feature>
<gene>
    <name evidence="4" type="ORF">DFR58_12911</name>
</gene>
<dbReference type="Pfam" id="PF07705">
    <property type="entry name" value="CARDB"/>
    <property type="match status" value="1"/>
</dbReference>
<evidence type="ECO:0000259" key="2">
    <source>
        <dbReference type="Pfam" id="PF07705"/>
    </source>
</evidence>
<dbReference type="EMBL" id="QPJT01000029">
    <property type="protein sequence ID" value="RCX10419.1"/>
    <property type="molecule type" value="Genomic_DNA"/>
</dbReference>
<dbReference type="Pfam" id="PF26615">
    <property type="entry name" value="DUF8195"/>
    <property type="match status" value="1"/>
</dbReference>
<evidence type="ECO:0000256" key="1">
    <source>
        <dbReference type="SAM" id="SignalP"/>
    </source>
</evidence>
<keyword evidence="1" id="KW-0732">Signal</keyword>
<feature type="domain" description="DUF8195" evidence="3">
    <location>
        <begin position="247"/>
        <end position="464"/>
    </location>
</feature>
<protein>
    <submittedName>
        <fullName evidence="4">CARDB protein</fullName>
    </submittedName>
</protein>
<keyword evidence="5" id="KW-1185">Reference proteome</keyword>
<comment type="caution">
    <text evidence="4">The sequence shown here is derived from an EMBL/GenBank/DDBJ whole genome shotgun (WGS) entry which is preliminary data.</text>
</comment>
<dbReference type="AlphaFoldDB" id="A0A369AM05"/>
<dbReference type="InterPro" id="IPR013783">
    <property type="entry name" value="Ig-like_fold"/>
</dbReference>
<dbReference type="Gene3D" id="2.60.40.10">
    <property type="entry name" value="Immunoglobulins"/>
    <property type="match status" value="1"/>
</dbReference>
<name>A0A369AM05_9FIRM</name>
<evidence type="ECO:0000313" key="4">
    <source>
        <dbReference type="EMBL" id="RCX10419.1"/>
    </source>
</evidence>
<dbReference type="InterPro" id="IPR011635">
    <property type="entry name" value="CARDB"/>
</dbReference>
<evidence type="ECO:0000259" key="3">
    <source>
        <dbReference type="Pfam" id="PF26615"/>
    </source>
</evidence>
<feature type="domain" description="CARDB" evidence="2">
    <location>
        <begin position="142"/>
        <end position="239"/>
    </location>
</feature>
<reference evidence="4 5" key="1">
    <citation type="submission" date="2018-07" db="EMBL/GenBank/DDBJ databases">
        <title>Genomic Encyclopedia of Type Strains, Phase IV (KMG-IV): sequencing the most valuable type-strain genomes for metagenomic binning, comparative biology and taxonomic classification.</title>
        <authorList>
            <person name="Goeker M."/>
        </authorList>
    </citation>
    <scope>NUCLEOTIDE SEQUENCE [LARGE SCALE GENOMIC DNA]</scope>
    <source>
        <strain evidence="4 5">DSM 27016</strain>
    </source>
</reference>
<feature type="signal peptide" evidence="1">
    <location>
        <begin position="1"/>
        <end position="21"/>
    </location>
</feature>
<dbReference type="InterPro" id="IPR058508">
    <property type="entry name" value="DUF8195"/>
</dbReference>
<organism evidence="4 5">
    <name type="scientific">Anaerobacterium chartisolvens</name>
    <dbReference type="NCBI Taxonomy" id="1297424"/>
    <lineage>
        <taxon>Bacteria</taxon>
        <taxon>Bacillati</taxon>
        <taxon>Bacillota</taxon>
        <taxon>Clostridia</taxon>
        <taxon>Eubacteriales</taxon>
        <taxon>Oscillospiraceae</taxon>
        <taxon>Anaerobacterium</taxon>
    </lineage>
</organism>
<accession>A0A369AM05</accession>
<proteinExistence type="predicted"/>